<dbReference type="EMBL" id="CAMPGE010015842">
    <property type="protein sequence ID" value="CAI2374441.1"/>
    <property type="molecule type" value="Genomic_DNA"/>
</dbReference>
<dbReference type="Proteomes" id="UP001295684">
    <property type="component" value="Unassembled WGS sequence"/>
</dbReference>
<keyword evidence="3 8" id="KW-0812">Transmembrane</keyword>
<evidence type="ECO:0000256" key="1">
    <source>
        <dbReference type="ARBA" id="ARBA00004141"/>
    </source>
</evidence>
<dbReference type="GO" id="GO:0019706">
    <property type="term" value="F:protein-cysteine S-palmitoyltransferase activity"/>
    <property type="evidence" value="ECO:0007669"/>
    <property type="project" value="UniProtKB-EC"/>
</dbReference>
<keyword evidence="4 8" id="KW-1133">Transmembrane helix</keyword>
<dbReference type="GO" id="GO:0006612">
    <property type="term" value="P:protein targeting to membrane"/>
    <property type="evidence" value="ECO:0007669"/>
    <property type="project" value="TreeGrafter"/>
</dbReference>
<dbReference type="InterPro" id="IPR001594">
    <property type="entry name" value="Palmitoyltrfase_DHHC"/>
</dbReference>
<dbReference type="InterPro" id="IPR039859">
    <property type="entry name" value="PFA4/ZDH16/20/ERF2-like"/>
</dbReference>
<proteinExistence type="inferred from homology"/>
<dbReference type="PANTHER" id="PTHR22883">
    <property type="entry name" value="ZINC FINGER DHHC DOMAIN CONTAINING PROTEIN"/>
    <property type="match status" value="1"/>
</dbReference>
<protein>
    <recommendedName>
        <fullName evidence="8">Palmitoyltransferase</fullName>
        <ecNumber evidence="8">2.3.1.225</ecNumber>
    </recommendedName>
</protein>
<dbReference type="AlphaFoldDB" id="A0AAD1XKF1"/>
<evidence type="ECO:0000256" key="7">
    <source>
        <dbReference type="ARBA" id="ARBA00038298"/>
    </source>
</evidence>
<evidence type="ECO:0000256" key="8">
    <source>
        <dbReference type="RuleBase" id="RU079119"/>
    </source>
</evidence>
<evidence type="ECO:0000259" key="10">
    <source>
        <dbReference type="Pfam" id="PF01529"/>
    </source>
</evidence>
<evidence type="ECO:0000256" key="5">
    <source>
        <dbReference type="ARBA" id="ARBA00023136"/>
    </source>
</evidence>
<dbReference type="GO" id="GO:0016020">
    <property type="term" value="C:membrane"/>
    <property type="evidence" value="ECO:0007669"/>
    <property type="project" value="UniProtKB-SubCell"/>
</dbReference>
<gene>
    <name evidence="11" type="ORF">ECRASSUSDP1_LOCUS15794</name>
</gene>
<evidence type="ECO:0000256" key="3">
    <source>
        <dbReference type="ARBA" id="ARBA00022692"/>
    </source>
</evidence>
<accession>A0AAD1XKF1</accession>
<comment type="catalytic activity">
    <reaction evidence="8">
        <text>L-cysteinyl-[protein] + hexadecanoyl-CoA = S-hexadecanoyl-L-cysteinyl-[protein] + CoA</text>
        <dbReference type="Rhea" id="RHEA:36683"/>
        <dbReference type="Rhea" id="RHEA-COMP:10131"/>
        <dbReference type="Rhea" id="RHEA-COMP:11032"/>
        <dbReference type="ChEBI" id="CHEBI:29950"/>
        <dbReference type="ChEBI" id="CHEBI:57287"/>
        <dbReference type="ChEBI" id="CHEBI:57379"/>
        <dbReference type="ChEBI" id="CHEBI:74151"/>
        <dbReference type="EC" id="2.3.1.225"/>
    </reaction>
</comment>
<keyword evidence="2 8" id="KW-0808">Transferase</keyword>
<evidence type="ECO:0000313" key="12">
    <source>
        <dbReference type="Proteomes" id="UP001295684"/>
    </source>
</evidence>
<comment type="domain">
    <text evidence="8">The DHHC domain is required for palmitoyltransferase activity.</text>
</comment>
<keyword evidence="12" id="KW-1185">Reference proteome</keyword>
<evidence type="ECO:0000313" key="11">
    <source>
        <dbReference type="EMBL" id="CAI2374441.1"/>
    </source>
</evidence>
<organism evidence="11 12">
    <name type="scientific">Euplotes crassus</name>
    <dbReference type="NCBI Taxonomy" id="5936"/>
    <lineage>
        <taxon>Eukaryota</taxon>
        <taxon>Sar</taxon>
        <taxon>Alveolata</taxon>
        <taxon>Ciliophora</taxon>
        <taxon>Intramacronucleata</taxon>
        <taxon>Spirotrichea</taxon>
        <taxon>Hypotrichia</taxon>
        <taxon>Euplotida</taxon>
        <taxon>Euplotidae</taxon>
        <taxon>Moneuplotes</taxon>
    </lineage>
</organism>
<dbReference type="Pfam" id="PF01529">
    <property type="entry name" value="DHHC"/>
    <property type="match status" value="1"/>
</dbReference>
<feature type="region of interest" description="Disordered" evidence="9">
    <location>
        <begin position="115"/>
        <end position="163"/>
    </location>
</feature>
<name>A0AAD1XKF1_EUPCR</name>
<feature type="transmembrane region" description="Helical" evidence="8">
    <location>
        <begin position="49"/>
        <end position="73"/>
    </location>
</feature>
<keyword evidence="6 8" id="KW-0012">Acyltransferase</keyword>
<dbReference type="GO" id="GO:0005794">
    <property type="term" value="C:Golgi apparatus"/>
    <property type="evidence" value="ECO:0007669"/>
    <property type="project" value="TreeGrafter"/>
</dbReference>
<dbReference type="PROSITE" id="PS50216">
    <property type="entry name" value="DHHC"/>
    <property type="match status" value="1"/>
</dbReference>
<feature type="domain" description="Palmitoyltransferase DHHC" evidence="10">
    <location>
        <begin position="170"/>
        <end position="284"/>
    </location>
</feature>
<keyword evidence="5 8" id="KW-0472">Membrane</keyword>
<feature type="transmembrane region" description="Helical" evidence="8">
    <location>
        <begin position="20"/>
        <end position="43"/>
    </location>
</feature>
<evidence type="ECO:0000256" key="9">
    <source>
        <dbReference type="SAM" id="MobiDB-lite"/>
    </source>
</evidence>
<dbReference type="PANTHER" id="PTHR22883:SF23">
    <property type="entry name" value="PALMITOYLTRANSFERASE ZDHHC6"/>
    <property type="match status" value="1"/>
</dbReference>
<comment type="subcellular location">
    <subcellularLocation>
        <location evidence="1">Membrane</location>
        <topology evidence="1">Multi-pass membrane protein</topology>
    </subcellularLocation>
</comment>
<feature type="transmembrane region" description="Helical" evidence="8">
    <location>
        <begin position="260"/>
        <end position="282"/>
    </location>
</feature>
<feature type="transmembrane region" description="Helical" evidence="8">
    <location>
        <begin position="217"/>
        <end position="240"/>
    </location>
</feature>
<dbReference type="GO" id="GO:0005783">
    <property type="term" value="C:endoplasmic reticulum"/>
    <property type="evidence" value="ECO:0007669"/>
    <property type="project" value="TreeGrafter"/>
</dbReference>
<dbReference type="EC" id="2.3.1.225" evidence="8"/>
<evidence type="ECO:0000256" key="6">
    <source>
        <dbReference type="ARBA" id="ARBA00023315"/>
    </source>
</evidence>
<comment type="similarity">
    <text evidence="7">Belongs to the DHHC palmitoyltransferase family. PFA5 subfamily.</text>
</comment>
<reference evidence="11" key="1">
    <citation type="submission" date="2023-07" db="EMBL/GenBank/DDBJ databases">
        <authorList>
            <consortium name="AG Swart"/>
            <person name="Singh M."/>
            <person name="Singh A."/>
            <person name="Seah K."/>
            <person name="Emmerich C."/>
        </authorList>
    </citation>
    <scope>NUCLEOTIDE SEQUENCE</scope>
    <source>
        <strain evidence="11">DP1</strain>
    </source>
</reference>
<evidence type="ECO:0000256" key="2">
    <source>
        <dbReference type="ARBA" id="ARBA00022679"/>
    </source>
</evidence>
<comment type="caution">
    <text evidence="11">The sequence shown here is derived from an EMBL/GenBank/DDBJ whole genome shotgun (WGS) entry which is preliminary data.</text>
</comment>
<sequence length="343" mass="39740">MEERLKHDKLLRIFLKFPAVMNIVLLTGMTVAFHVFVVSNYYTQYSKRLAIILSCMQIFIYTMCMWSLITIFCNDPGFVPKNLKNLRPELYQRVKAESNQEMGSLHQMNEMTASKRTKTADLESQDNSADLESQDLIKTDGSDESTEAQDKSKKSKKNRKRVSMKERMTRFNYCHDCDNIQPPRAQHCHLCTRCILRHDHHCPWVGNCVGYNTYKNFFLFLFYTSFGALLGAICYISGWYNGFFGRFPKDKFTIATAIPTALSTMTFFSLSMMTFFIGFCIARNLIISEMSYIKGFLSPHNYSKSTLENIKEVMGDNPLTWFVPQFRIPRNCNGIDYTANVLD</sequence>
<feature type="compositionally biased region" description="Basic residues" evidence="9">
    <location>
        <begin position="153"/>
        <end position="162"/>
    </location>
</feature>
<evidence type="ECO:0000256" key="4">
    <source>
        <dbReference type="ARBA" id="ARBA00022989"/>
    </source>
</evidence>